<evidence type="ECO:0000256" key="1">
    <source>
        <dbReference type="SAM" id="SignalP"/>
    </source>
</evidence>
<reference evidence="2 3" key="1">
    <citation type="submission" date="2021-06" db="EMBL/GenBank/DDBJ databases">
        <authorList>
            <person name="Palmer J.M."/>
        </authorList>
    </citation>
    <scope>NUCLEOTIDE SEQUENCE [LARGE SCALE GENOMIC DNA]</scope>
    <source>
        <strain evidence="2 3">GA_2019</strain>
        <tissue evidence="2">Muscle</tissue>
    </source>
</reference>
<dbReference type="EMBL" id="JAHRIO010060052">
    <property type="protein sequence ID" value="MEQ2177319.1"/>
    <property type="molecule type" value="Genomic_DNA"/>
</dbReference>
<gene>
    <name evidence="2" type="ORF">GOODEAATRI_002334</name>
</gene>
<feature type="signal peptide" evidence="1">
    <location>
        <begin position="1"/>
        <end position="17"/>
    </location>
</feature>
<name>A0ABV0P0W9_9TELE</name>
<keyword evidence="3" id="KW-1185">Reference proteome</keyword>
<organism evidence="2 3">
    <name type="scientific">Goodea atripinnis</name>
    <dbReference type="NCBI Taxonomy" id="208336"/>
    <lineage>
        <taxon>Eukaryota</taxon>
        <taxon>Metazoa</taxon>
        <taxon>Chordata</taxon>
        <taxon>Craniata</taxon>
        <taxon>Vertebrata</taxon>
        <taxon>Euteleostomi</taxon>
        <taxon>Actinopterygii</taxon>
        <taxon>Neopterygii</taxon>
        <taxon>Teleostei</taxon>
        <taxon>Neoteleostei</taxon>
        <taxon>Acanthomorphata</taxon>
        <taxon>Ovalentaria</taxon>
        <taxon>Atherinomorphae</taxon>
        <taxon>Cyprinodontiformes</taxon>
        <taxon>Goodeidae</taxon>
        <taxon>Goodea</taxon>
    </lineage>
</organism>
<feature type="chain" id="PRO_5047300490" description="Secreted protein" evidence="1">
    <location>
        <begin position="18"/>
        <end position="113"/>
    </location>
</feature>
<evidence type="ECO:0000313" key="3">
    <source>
        <dbReference type="Proteomes" id="UP001476798"/>
    </source>
</evidence>
<dbReference type="Proteomes" id="UP001476798">
    <property type="component" value="Unassembled WGS sequence"/>
</dbReference>
<evidence type="ECO:0000313" key="2">
    <source>
        <dbReference type="EMBL" id="MEQ2177319.1"/>
    </source>
</evidence>
<keyword evidence="1" id="KW-0732">Signal</keyword>
<comment type="caution">
    <text evidence="2">The sequence shown here is derived from an EMBL/GenBank/DDBJ whole genome shotgun (WGS) entry which is preliminary data.</text>
</comment>
<accession>A0ABV0P0W9</accession>
<evidence type="ECO:0008006" key="4">
    <source>
        <dbReference type="Google" id="ProtNLM"/>
    </source>
</evidence>
<proteinExistence type="predicted"/>
<protein>
    <recommendedName>
        <fullName evidence="4">Secreted protein</fullName>
    </recommendedName>
</protein>
<sequence length="113" mass="12561">MTCFCLTVRCLVGATMAQLLSSDFTLSPPAEAVCWWTHRAITTQVRNSEWERRSLSLRGSMTEPQEILQRRLTSFSRLLLSTPSVASSVRAEIPPTTHLHTAQAVHKHGLTAS</sequence>